<comment type="caution">
    <text evidence="2">The sequence shown here is derived from an EMBL/GenBank/DDBJ whole genome shotgun (WGS) entry which is preliminary data.</text>
</comment>
<evidence type="ECO:0000313" key="2">
    <source>
        <dbReference type="EMBL" id="KAJ4428457.1"/>
    </source>
</evidence>
<keyword evidence="3" id="KW-1185">Reference proteome</keyword>
<proteinExistence type="predicted"/>
<evidence type="ECO:0000313" key="3">
    <source>
        <dbReference type="Proteomes" id="UP001148838"/>
    </source>
</evidence>
<dbReference type="EMBL" id="JAJSOF020000037">
    <property type="protein sequence ID" value="KAJ4428457.1"/>
    <property type="molecule type" value="Genomic_DNA"/>
</dbReference>
<feature type="region of interest" description="Disordered" evidence="1">
    <location>
        <begin position="162"/>
        <end position="198"/>
    </location>
</feature>
<evidence type="ECO:0000256" key="1">
    <source>
        <dbReference type="SAM" id="MobiDB-lite"/>
    </source>
</evidence>
<sequence>MVLQFKTHEETYTDVNEAGKNNKESIEEARERIKEGQLDRALDITNNLIKSACQSAQITRAQPWFDRTCYEERKETLRALVKAKTSKNPEDLTRYAEKRKQYKDTIKVKKDNYVEKKAQQMIEEAEKYPFWALKRKPRGVVKEIPIQNWQNHFVQILNKGNRAEAYEASTPKTRKQGTGEWKSRRTKSPKGSEKPKIE</sequence>
<organism evidence="2 3">
    <name type="scientific">Periplaneta americana</name>
    <name type="common">American cockroach</name>
    <name type="synonym">Blatta americana</name>
    <dbReference type="NCBI Taxonomy" id="6978"/>
    <lineage>
        <taxon>Eukaryota</taxon>
        <taxon>Metazoa</taxon>
        <taxon>Ecdysozoa</taxon>
        <taxon>Arthropoda</taxon>
        <taxon>Hexapoda</taxon>
        <taxon>Insecta</taxon>
        <taxon>Pterygota</taxon>
        <taxon>Neoptera</taxon>
        <taxon>Polyneoptera</taxon>
        <taxon>Dictyoptera</taxon>
        <taxon>Blattodea</taxon>
        <taxon>Blattoidea</taxon>
        <taxon>Blattidae</taxon>
        <taxon>Blattinae</taxon>
        <taxon>Periplaneta</taxon>
    </lineage>
</organism>
<accession>A0ABQ8S387</accession>
<protein>
    <submittedName>
        <fullName evidence="2">Uncharacterized protein</fullName>
    </submittedName>
</protein>
<dbReference type="Proteomes" id="UP001148838">
    <property type="component" value="Unassembled WGS sequence"/>
</dbReference>
<name>A0ABQ8S387_PERAM</name>
<reference evidence="2 3" key="1">
    <citation type="journal article" date="2022" name="Allergy">
        <title>Genome assembly and annotation of Periplaneta americana reveal a comprehensive cockroach allergen profile.</title>
        <authorList>
            <person name="Wang L."/>
            <person name="Xiong Q."/>
            <person name="Saelim N."/>
            <person name="Wang L."/>
            <person name="Nong W."/>
            <person name="Wan A.T."/>
            <person name="Shi M."/>
            <person name="Liu X."/>
            <person name="Cao Q."/>
            <person name="Hui J.H.L."/>
            <person name="Sookrung N."/>
            <person name="Leung T.F."/>
            <person name="Tungtrongchitr A."/>
            <person name="Tsui S.K.W."/>
        </authorList>
    </citation>
    <scope>NUCLEOTIDE SEQUENCE [LARGE SCALE GENOMIC DNA]</scope>
    <source>
        <strain evidence="2">PWHHKU_190912</strain>
    </source>
</reference>
<gene>
    <name evidence="2" type="ORF">ANN_24494</name>
</gene>